<sequence length="158" mass="18385">MFSATASTTIASDAQTIWETLMNTEDWPKWNTFVTLIEVRPPHRQLQIGSRQTIQITPDLSSPLQTESYTNIVTELREKEEFVWEGILLWSLIFKTVHWCRLEAIVPNEEETMPKTRFTQGETFFGLLAPVVWLSGKLDVLTKGYERMNEDLKSYIEQ</sequence>
<dbReference type="Proteomes" id="UP001153331">
    <property type="component" value="Unassembled WGS sequence"/>
</dbReference>
<dbReference type="EMBL" id="JAPHNI010000377">
    <property type="protein sequence ID" value="KAJ8111757.1"/>
    <property type="molecule type" value="Genomic_DNA"/>
</dbReference>
<protein>
    <submittedName>
        <fullName evidence="1">Uncharacterized protein</fullName>
    </submittedName>
</protein>
<proteinExistence type="predicted"/>
<comment type="caution">
    <text evidence="1">The sequence shown here is derived from an EMBL/GenBank/DDBJ whole genome shotgun (WGS) entry which is preliminary data.</text>
</comment>
<evidence type="ECO:0000313" key="2">
    <source>
        <dbReference type="Proteomes" id="UP001153331"/>
    </source>
</evidence>
<gene>
    <name evidence="1" type="ORF">OPT61_g5720</name>
</gene>
<accession>A0ACC2I9J3</accession>
<evidence type="ECO:0000313" key="1">
    <source>
        <dbReference type="EMBL" id="KAJ8111757.1"/>
    </source>
</evidence>
<keyword evidence="2" id="KW-1185">Reference proteome</keyword>
<reference evidence="1" key="1">
    <citation type="submission" date="2022-11" db="EMBL/GenBank/DDBJ databases">
        <title>Genome Sequence of Boeremia exigua.</title>
        <authorList>
            <person name="Buettner E."/>
        </authorList>
    </citation>
    <scope>NUCLEOTIDE SEQUENCE</scope>
    <source>
        <strain evidence="1">CU02</strain>
    </source>
</reference>
<organism evidence="1 2">
    <name type="scientific">Boeremia exigua</name>
    <dbReference type="NCBI Taxonomy" id="749465"/>
    <lineage>
        <taxon>Eukaryota</taxon>
        <taxon>Fungi</taxon>
        <taxon>Dikarya</taxon>
        <taxon>Ascomycota</taxon>
        <taxon>Pezizomycotina</taxon>
        <taxon>Dothideomycetes</taxon>
        <taxon>Pleosporomycetidae</taxon>
        <taxon>Pleosporales</taxon>
        <taxon>Pleosporineae</taxon>
        <taxon>Didymellaceae</taxon>
        <taxon>Boeremia</taxon>
    </lineage>
</organism>
<name>A0ACC2I9J3_9PLEO</name>